<dbReference type="GO" id="GO:0005737">
    <property type="term" value="C:cytoplasm"/>
    <property type="evidence" value="ECO:0007669"/>
    <property type="project" value="UniProtKB-SubCell"/>
</dbReference>
<dbReference type="GO" id="GO:0006914">
    <property type="term" value="P:autophagy"/>
    <property type="evidence" value="ECO:0007669"/>
    <property type="project" value="TreeGrafter"/>
</dbReference>
<dbReference type="WBParaSite" id="TREG1_83310.3">
    <property type="protein sequence ID" value="TREG1_83310.3"/>
    <property type="gene ID" value="TREG1_83310"/>
</dbReference>
<name>A0AA85KDN5_TRIRE</name>
<dbReference type="GO" id="GO:0015031">
    <property type="term" value="P:protein transport"/>
    <property type="evidence" value="ECO:0007669"/>
    <property type="project" value="UniProtKB-KW"/>
</dbReference>
<dbReference type="InterPro" id="IPR001180">
    <property type="entry name" value="CNH_dom"/>
</dbReference>
<evidence type="ECO:0000313" key="8">
    <source>
        <dbReference type="WBParaSite" id="TREG1_83310.3"/>
    </source>
</evidence>
<evidence type="ECO:0000259" key="5">
    <source>
        <dbReference type="PROSITE" id="PS50219"/>
    </source>
</evidence>
<dbReference type="PANTHER" id="PTHR12894">
    <property type="entry name" value="CNH DOMAIN CONTAINING"/>
    <property type="match status" value="1"/>
</dbReference>
<sequence>MHDHVINIEPENTKYSLFQSHTNSVVFLENGAEITAMCSFSNLLFVGTSKGSVITFYIIKLSFFVCSVVFQLVFQELYGDDTYFYYRDALSKRICSKAISRLQTSSKKSTIAIAIDEDLLLRGAEQLETLNFIPSFKSVSSFHLCSFDDEKEKLCIGFKSGLIQVHHIFVSTCVLVFEMKLTEIPKCICLSPQFLCVALDNCYISINLSTSATVELLRSVKESIRNYIAYFNQNEFIVSGPGSLAIIVDANGVSHRAPLQLSSNMIDVFVWRNYFFTVTDEFFTIHNILTQSQLQTVNLQKSSVACFSMDAHLVFIINTSSYSSDDSSIKIHCLGPERWDRVARRFILTGCLKQAFSVEQNERNRLSQVMQIQAEKFKSEQQLFNMRRQRVLGLLGFYYFELADLKKAAYYFEESIMDTREILFRYTDLLPKGCYFMPNWFYRLHYTSDSTPNDDRDGQTSGINLVTDLCILRAAEDSDTGHDLSSASLWLSKYEQFLFNFLRKNHKSKFVEKYLHFVETALVKLYVRLQQSGIQPYLYELIIDPKTSYDYCDQSAMGFSSVIQQSSDNNDDQGLVNLISSLIHIDVEDLIVYLEKNNAYHALALIYHWQGNLFGALEIWRKLVYNELSDPGFPGVPFYVLILSHLSATNSADSSKQMLPGEVMHSSNDVNYEFPVYTELVWNHFLEALNTGHDMIAEELMIRFPIPVNYINSCCVTPFDHFNSNVNVVENTLAPSQILSPNHIIQKLLSSHPNLAITYLKHLCCCLPNCHPENHNLLAKLYLDALFINLKSTDVLSDQTDRKIRELRMEFCQLIHYSLLISHEILLNRLLNESLSVQKKLAYELAILEGKVYNHNKALKYLINDMNDYKAALYYCLTFSQQSIQHKIGDVDAIASAMVHGSTVKRSPAIIQLEGNYDNQLMPSMLFTSFIDICFDKLDADVNNSCAIKGIILSLLTNSKVKFNFTKVLSRVPPGWNLLEIGLFLQNALRCTLRQWSELHLEYALTKYNTKPAALDLPKASQSLVIQENTACSKCHQVINVYVPSYNFAWLVSENAVAHVTCLSMSLTE</sequence>
<dbReference type="PANTHER" id="PTHR12894:SF27">
    <property type="entry name" value="TRANSFORMING GROWTH FACTOR-BETA RECEPTOR-ASSOCIATED PROTEIN 1"/>
    <property type="match status" value="1"/>
</dbReference>
<dbReference type="GO" id="GO:0016020">
    <property type="term" value="C:membrane"/>
    <property type="evidence" value="ECO:0007669"/>
    <property type="project" value="TreeGrafter"/>
</dbReference>
<dbReference type="WBParaSite" id="TREG1_83310.1">
    <property type="protein sequence ID" value="TREG1_83310.1"/>
    <property type="gene ID" value="TREG1_83310"/>
</dbReference>
<evidence type="ECO:0000256" key="3">
    <source>
        <dbReference type="ARBA" id="ARBA00022490"/>
    </source>
</evidence>
<protein>
    <recommendedName>
        <fullName evidence="5">CNH domain-containing protein</fullName>
    </recommendedName>
</protein>
<evidence type="ECO:0000313" key="7">
    <source>
        <dbReference type="WBParaSite" id="TREG1_83310.1"/>
    </source>
</evidence>
<evidence type="ECO:0000256" key="4">
    <source>
        <dbReference type="ARBA" id="ARBA00022927"/>
    </source>
</evidence>
<keyword evidence="4" id="KW-0653">Protein transport</keyword>
<comment type="subcellular location">
    <subcellularLocation>
        <location evidence="1">Cytoplasm</location>
    </subcellularLocation>
</comment>
<feature type="domain" description="CNH" evidence="5">
    <location>
        <begin position="31"/>
        <end position="312"/>
    </location>
</feature>
<dbReference type="AlphaFoldDB" id="A0AA85KDN5"/>
<reference evidence="6" key="1">
    <citation type="submission" date="2022-06" db="EMBL/GenBank/DDBJ databases">
        <authorList>
            <person name="Berger JAMES D."/>
            <person name="Berger JAMES D."/>
        </authorList>
    </citation>
    <scope>NUCLEOTIDE SEQUENCE [LARGE SCALE GENOMIC DNA]</scope>
</reference>
<proteinExistence type="predicted"/>
<evidence type="ECO:0000313" key="6">
    <source>
        <dbReference type="Proteomes" id="UP000050795"/>
    </source>
</evidence>
<dbReference type="Proteomes" id="UP000050795">
    <property type="component" value="Unassembled WGS sequence"/>
</dbReference>
<dbReference type="InterPro" id="IPR036322">
    <property type="entry name" value="WD40_repeat_dom_sf"/>
</dbReference>
<dbReference type="GO" id="GO:0034058">
    <property type="term" value="P:endosomal vesicle fusion"/>
    <property type="evidence" value="ECO:0007669"/>
    <property type="project" value="TreeGrafter"/>
</dbReference>
<dbReference type="PROSITE" id="PS50219">
    <property type="entry name" value="CNH"/>
    <property type="match status" value="1"/>
</dbReference>
<dbReference type="SUPFAM" id="SSF50978">
    <property type="entry name" value="WD40 repeat-like"/>
    <property type="match status" value="1"/>
</dbReference>
<accession>A0AA85KDN5</accession>
<reference evidence="7 8" key="2">
    <citation type="submission" date="2023-11" db="UniProtKB">
        <authorList>
            <consortium name="WormBaseParasite"/>
        </authorList>
    </citation>
    <scope>IDENTIFICATION</scope>
</reference>
<evidence type="ECO:0000256" key="1">
    <source>
        <dbReference type="ARBA" id="ARBA00004496"/>
    </source>
</evidence>
<organism evidence="6 7">
    <name type="scientific">Trichobilharzia regenti</name>
    <name type="common">Nasal bird schistosome</name>
    <dbReference type="NCBI Taxonomy" id="157069"/>
    <lineage>
        <taxon>Eukaryota</taxon>
        <taxon>Metazoa</taxon>
        <taxon>Spiralia</taxon>
        <taxon>Lophotrochozoa</taxon>
        <taxon>Platyhelminthes</taxon>
        <taxon>Trematoda</taxon>
        <taxon>Digenea</taxon>
        <taxon>Strigeidida</taxon>
        <taxon>Schistosomatoidea</taxon>
        <taxon>Schistosomatidae</taxon>
        <taxon>Trichobilharzia</taxon>
    </lineage>
</organism>
<evidence type="ECO:0000256" key="2">
    <source>
        <dbReference type="ARBA" id="ARBA00022448"/>
    </source>
</evidence>
<keyword evidence="2" id="KW-0813">Transport</keyword>
<keyword evidence="6" id="KW-1185">Reference proteome</keyword>
<dbReference type="InterPro" id="IPR032914">
    <property type="entry name" value="Vam6/VPS39/TRAP1"/>
</dbReference>
<keyword evidence="3" id="KW-0963">Cytoplasm</keyword>